<dbReference type="PANTHER" id="PTHR47182:SF5">
    <property type="entry name" value="CELL WALL ALPHA-1,3-GLUCAN SYNTHASE MOK12"/>
    <property type="match status" value="1"/>
</dbReference>
<reference evidence="6" key="1">
    <citation type="submission" date="2022-10" db="EMBL/GenBank/DDBJ databases">
        <authorList>
            <person name="Chen Y."/>
            <person name="Dougan E. K."/>
            <person name="Chan C."/>
            <person name="Rhodes N."/>
            <person name="Thang M."/>
        </authorList>
    </citation>
    <scope>NUCLEOTIDE SEQUENCE</scope>
</reference>
<dbReference type="OrthoDB" id="440650at2759"/>
<keyword evidence="3" id="KW-0812">Transmembrane</keyword>
<dbReference type="EMBL" id="CAMXCT020004312">
    <property type="protein sequence ID" value="CAL1161909.1"/>
    <property type="molecule type" value="Genomic_DNA"/>
</dbReference>
<organism evidence="6">
    <name type="scientific">Cladocopium goreaui</name>
    <dbReference type="NCBI Taxonomy" id="2562237"/>
    <lineage>
        <taxon>Eukaryota</taxon>
        <taxon>Sar</taxon>
        <taxon>Alveolata</taxon>
        <taxon>Dinophyceae</taxon>
        <taxon>Suessiales</taxon>
        <taxon>Symbiodiniaceae</taxon>
        <taxon>Cladocopium</taxon>
    </lineage>
</organism>
<dbReference type="PANTHER" id="PTHR47182">
    <property type="entry name" value="CELL WALL ALPHA-1,3-GLUCAN SYNTHASE AGS1-RELATED"/>
    <property type="match status" value="1"/>
</dbReference>
<evidence type="ECO:0000256" key="2">
    <source>
        <dbReference type="ARBA" id="ARBA00022679"/>
    </source>
</evidence>
<evidence type="ECO:0000313" key="9">
    <source>
        <dbReference type="Proteomes" id="UP001152797"/>
    </source>
</evidence>
<feature type="transmembrane region" description="Helical" evidence="3">
    <location>
        <begin position="20"/>
        <end position="38"/>
    </location>
</feature>
<feature type="transmembrane region" description="Helical" evidence="3">
    <location>
        <begin position="679"/>
        <end position="702"/>
    </location>
</feature>
<dbReference type="InterPro" id="IPR058655">
    <property type="entry name" value="Mok11-14/Ags1-like"/>
</dbReference>
<feature type="domain" description="Starch synthase catalytic" evidence="5">
    <location>
        <begin position="101"/>
        <end position="326"/>
    </location>
</feature>
<keyword evidence="1" id="KW-0328">Glycosyltransferase</keyword>
<proteinExistence type="predicted"/>
<dbReference type="EMBL" id="CAMXCT030004312">
    <property type="protein sequence ID" value="CAL4795846.1"/>
    <property type="molecule type" value="Genomic_DNA"/>
</dbReference>
<dbReference type="GO" id="GO:0047657">
    <property type="term" value="F:alpha-1,3-glucan synthase activity"/>
    <property type="evidence" value="ECO:0007669"/>
    <property type="project" value="UniProtKB-EC"/>
</dbReference>
<dbReference type="InterPro" id="IPR013534">
    <property type="entry name" value="Starch_synth_cat_dom"/>
</dbReference>
<evidence type="ECO:0000259" key="4">
    <source>
        <dbReference type="Pfam" id="PF00534"/>
    </source>
</evidence>
<dbReference type="Gene3D" id="3.40.50.2000">
    <property type="entry name" value="Glycogen Phosphorylase B"/>
    <property type="match status" value="2"/>
</dbReference>
<dbReference type="EMBL" id="CAMXCT010004312">
    <property type="protein sequence ID" value="CAI4008534.1"/>
    <property type="molecule type" value="Genomic_DNA"/>
</dbReference>
<keyword evidence="3" id="KW-1133">Transmembrane helix</keyword>
<evidence type="ECO:0000313" key="7">
    <source>
        <dbReference type="EMBL" id="CAL1161909.1"/>
    </source>
</evidence>
<gene>
    <name evidence="6" type="ORF">C1SCF055_LOCUS33967</name>
</gene>
<dbReference type="AlphaFoldDB" id="A0A9P1GFL0"/>
<evidence type="ECO:0000256" key="1">
    <source>
        <dbReference type="ARBA" id="ARBA00022676"/>
    </source>
</evidence>
<keyword evidence="9" id="KW-1185">Reference proteome</keyword>
<dbReference type="Pfam" id="PF08323">
    <property type="entry name" value="Glyco_transf_5"/>
    <property type="match status" value="1"/>
</dbReference>
<evidence type="ECO:0000313" key="6">
    <source>
        <dbReference type="EMBL" id="CAI4008534.1"/>
    </source>
</evidence>
<name>A0A9P1GFL0_9DINO</name>
<accession>A0A9P1GFL0</accession>
<evidence type="ECO:0000259" key="5">
    <source>
        <dbReference type="Pfam" id="PF08323"/>
    </source>
</evidence>
<sequence>MWRRLAETVQLDTAVPFPVLSVWLCLAWPLPALLFWLAEHYARRRRVTAEGSEGTMDGTADLALLSPVSRTEREFTPFHPGRFRVMLASLEHSIPHLGCKAQAGGLGKVMNLVARHHPTDILMVHPKMKGLTYRHDFELPPLRITIDGREQLVRVFHVKPAPDESPTASKRGFLLLGHPWFEERGKENIYPNPMSKRKVLCFFSLWNQCVGHLLHRYKPHIYHCPDFHTCIAPWYALQNQDPTEAVDLRMLLVLHNAEYQGTVSTDMVGSRESEMLARIFNVSQDFVYQHLTAEGRFNMLKAGVDFLLTYQEGQGACAVSQYYAHECHARYSVFWQLPTIRGCDNPMLEDEREELLKDLSSKKSEAKRDVQKEFGFNVDPNARLFVSLGRLVRQKGVDILADVAEWLLSTYPEAQLLVIGPPADGFGYYAQRRLEALADLERFQGRLVAKCQFIEAKPSLKWGADFCLMPSRDEPFGYVDIEFAWRGAVIVGAQSGGLGKVPGFYYVQQNRENLNRLRRELRTAVNNAMQATPQTLAEMSRRAMESSFPLVEWQESLMENYERVQVPGCDSDVELSHVASSSEIWFPDEVSAVPAPKEPEVTDPQGWLPQDEDEFFWQELTEEEISQRVTAQLDASQSASEIPSIETILQTIGTERSKERESGAVAKWLIEPWYGTAKVHWLVSCAYIACPLSSLLVLVVAMESRLC</sequence>
<protein>
    <submittedName>
        <fullName evidence="8">Cell wall alpha-1,3-glucan synthase mok11</fullName>
    </submittedName>
</protein>
<dbReference type="InterPro" id="IPR001296">
    <property type="entry name" value="Glyco_trans_1"/>
</dbReference>
<feature type="domain" description="Glycosyl transferase family 1" evidence="4">
    <location>
        <begin position="377"/>
        <end position="500"/>
    </location>
</feature>
<evidence type="ECO:0000256" key="3">
    <source>
        <dbReference type="SAM" id="Phobius"/>
    </source>
</evidence>
<evidence type="ECO:0000313" key="8">
    <source>
        <dbReference type="EMBL" id="CAL4795846.1"/>
    </source>
</evidence>
<dbReference type="Proteomes" id="UP001152797">
    <property type="component" value="Unassembled WGS sequence"/>
</dbReference>
<comment type="caution">
    <text evidence="6">The sequence shown here is derived from an EMBL/GenBank/DDBJ whole genome shotgun (WGS) entry which is preliminary data.</text>
</comment>
<keyword evidence="3" id="KW-0472">Membrane</keyword>
<dbReference type="SUPFAM" id="SSF53756">
    <property type="entry name" value="UDP-Glycosyltransferase/glycogen phosphorylase"/>
    <property type="match status" value="1"/>
</dbReference>
<dbReference type="Pfam" id="PF00534">
    <property type="entry name" value="Glycos_transf_1"/>
    <property type="match status" value="1"/>
</dbReference>
<reference evidence="7" key="2">
    <citation type="submission" date="2024-04" db="EMBL/GenBank/DDBJ databases">
        <authorList>
            <person name="Chen Y."/>
            <person name="Shah S."/>
            <person name="Dougan E. K."/>
            <person name="Thang M."/>
            <person name="Chan C."/>
        </authorList>
    </citation>
    <scope>NUCLEOTIDE SEQUENCE [LARGE SCALE GENOMIC DNA]</scope>
</reference>
<keyword evidence="2" id="KW-0808">Transferase</keyword>